<dbReference type="Gene3D" id="1.10.510.10">
    <property type="entry name" value="Transferase(Phosphotransferase) domain 1"/>
    <property type="match status" value="1"/>
</dbReference>
<keyword evidence="1" id="KW-0808">Transferase</keyword>
<dbReference type="PANTHER" id="PTHR43289:SF6">
    <property type="entry name" value="SERINE_THREONINE-PROTEIN KINASE NEKL-3"/>
    <property type="match status" value="1"/>
</dbReference>
<dbReference type="Gene3D" id="1.25.40.10">
    <property type="entry name" value="Tetratricopeptide repeat domain"/>
    <property type="match status" value="1"/>
</dbReference>
<dbReference type="Pfam" id="PF00069">
    <property type="entry name" value="Pkinase"/>
    <property type="match status" value="1"/>
</dbReference>
<keyword evidence="2 5" id="KW-0547">Nucleotide-binding</keyword>
<dbReference type="PROSITE" id="PS00108">
    <property type="entry name" value="PROTEIN_KINASE_ST"/>
    <property type="match status" value="1"/>
</dbReference>
<dbReference type="eggNOG" id="COG0515">
    <property type="taxonomic scope" value="Bacteria"/>
</dbReference>
<evidence type="ECO:0000256" key="3">
    <source>
        <dbReference type="ARBA" id="ARBA00022777"/>
    </source>
</evidence>
<dbReference type="CDD" id="cd14014">
    <property type="entry name" value="STKc_PknB_like"/>
    <property type="match status" value="1"/>
</dbReference>
<dbReference type="STRING" id="391625.PPSIR1_15895"/>
<sequence>MGMDSVQQQAILDKVAQRLFGGQQRTHVIGRFEVARRLGVGGMGVVYLARDPDLDRMVAIKLLHPRRTTDEALARAEARMRIEAQAMARLSHPNVVHIHEVGVHHGQLFLAMEYVAGETLDQWLTRTRPGWRRIVDVFCQAGAGLAAAHEAGLVHRDFKPDNVLVGDDGVAKVTDFGVAAMGVRWEEFVATADGSASAPSLAGADEALTELLEEEGVDVTQTLNGIQHGSSSNSLTDPGTRIGTPLYMSPEQFLSAPTDGRSDQFSFCEALREALLGQHPFNAESLSELTMAVTTGKLQARPEGHTVPAWLLDVVERGLAKNPEDRWPSMGELIAALRNDPQAQRRQRLSAAAGLVLFGVLAGGVGFTLAEPEAAQVGPDCSVRASRSEGPLRAVWGAERRDAVAAALTKADAAASAEAGVPEGAYARESFGARVLAALDGHAEAWGSAAQEACEVVLDPSAPAFGWTAERERCLELSRVALDELGATILAAGEAGEFAGERVAARLDRIAAAAESLPAPDGCAEYEALVARHPAPVEPAQIDAVAAMRGEHERLRVQLAAGDEIAALDGARNLLARAQELDFAPFTAEARALVGRAELEADRGHAAVATLRAAMLEAEAAGHERVTIEAGTRWIRARLRVESASPELFAWSELIAAKLERRGDARTWADYHCAMLQARNAAAEHERAREHGEACVEHSRVAYGGRGLQRGSEGHVDIARALTHLAHTELILGEADAGLEHATEAATMARRHRREAHQVVLWANQTKGQLLSLAGDFEGARTVLAHNVDVLERELGPEHSSLADALGKLAQVELELGDLDGARRSLGRALAIHTESLGEHHVRVAADLGALARVELDAGAIDDARATIRRALTIVERRTGHRLETATFTGILGRVELKAGHPALAVIHQRRALELAEATLGSESGHLHYFLADLGTALVAEGRPESVREALELHERALAMVEDGLEGASQAERETSVVLAGRLEDLGRAELAAGGRVAEQGRARLSEAQAIYLRAGDLDASASIDALLDTLSATDR</sequence>
<protein>
    <submittedName>
        <fullName evidence="7">Serine/threonine kinase family protein</fullName>
    </submittedName>
</protein>
<dbReference type="PROSITE" id="PS50011">
    <property type="entry name" value="PROTEIN_KINASE_DOM"/>
    <property type="match status" value="1"/>
</dbReference>
<dbReference type="SUPFAM" id="SSF48452">
    <property type="entry name" value="TPR-like"/>
    <property type="match status" value="2"/>
</dbReference>
<gene>
    <name evidence="7" type="ORF">PPSIR1_15895</name>
</gene>
<dbReference type="PANTHER" id="PTHR43289">
    <property type="entry name" value="MITOGEN-ACTIVATED PROTEIN KINASE KINASE KINASE 20-RELATED"/>
    <property type="match status" value="1"/>
</dbReference>
<dbReference type="InterPro" id="IPR008271">
    <property type="entry name" value="Ser/Thr_kinase_AS"/>
</dbReference>
<dbReference type="InterPro" id="IPR000719">
    <property type="entry name" value="Prot_kinase_dom"/>
</dbReference>
<proteinExistence type="predicted"/>
<evidence type="ECO:0000313" key="7">
    <source>
        <dbReference type="EMBL" id="EDM76998.1"/>
    </source>
</evidence>
<dbReference type="InterPro" id="IPR011990">
    <property type="entry name" value="TPR-like_helical_dom_sf"/>
</dbReference>
<dbReference type="SUPFAM" id="SSF56112">
    <property type="entry name" value="Protein kinase-like (PK-like)"/>
    <property type="match status" value="1"/>
</dbReference>
<keyword evidence="4 5" id="KW-0067">ATP-binding</keyword>
<organism evidence="7 8">
    <name type="scientific">Plesiocystis pacifica SIR-1</name>
    <dbReference type="NCBI Taxonomy" id="391625"/>
    <lineage>
        <taxon>Bacteria</taxon>
        <taxon>Pseudomonadati</taxon>
        <taxon>Myxococcota</taxon>
        <taxon>Polyangia</taxon>
        <taxon>Nannocystales</taxon>
        <taxon>Nannocystaceae</taxon>
        <taxon>Plesiocystis</taxon>
    </lineage>
</organism>
<dbReference type="AlphaFoldDB" id="A6GAQ7"/>
<keyword evidence="3 7" id="KW-0418">Kinase</keyword>
<dbReference type="InterPro" id="IPR011009">
    <property type="entry name" value="Kinase-like_dom_sf"/>
</dbReference>
<reference evidence="7 8" key="1">
    <citation type="submission" date="2007-06" db="EMBL/GenBank/DDBJ databases">
        <authorList>
            <person name="Shimkets L."/>
            <person name="Ferriera S."/>
            <person name="Johnson J."/>
            <person name="Kravitz S."/>
            <person name="Beeson K."/>
            <person name="Sutton G."/>
            <person name="Rogers Y.-H."/>
            <person name="Friedman R."/>
            <person name="Frazier M."/>
            <person name="Venter J.C."/>
        </authorList>
    </citation>
    <scope>NUCLEOTIDE SEQUENCE [LARGE SCALE GENOMIC DNA]</scope>
    <source>
        <strain evidence="7 8">SIR-1</strain>
    </source>
</reference>
<keyword evidence="8" id="KW-1185">Reference proteome</keyword>
<dbReference type="InterPro" id="IPR019734">
    <property type="entry name" value="TPR_rpt"/>
</dbReference>
<dbReference type="RefSeq" id="WP_006973799.1">
    <property type="nucleotide sequence ID" value="NZ_ABCS01000053.1"/>
</dbReference>
<dbReference type="EMBL" id="ABCS01000053">
    <property type="protein sequence ID" value="EDM76998.1"/>
    <property type="molecule type" value="Genomic_DNA"/>
</dbReference>
<feature type="binding site" evidence="5">
    <location>
        <position position="61"/>
    </location>
    <ligand>
        <name>ATP</name>
        <dbReference type="ChEBI" id="CHEBI:30616"/>
    </ligand>
</feature>
<evidence type="ECO:0000256" key="2">
    <source>
        <dbReference type="ARBA" id="ARBA00022741"/>
    </source>
</evidence>
<evidence type="ECO:0000259" key="6">
    <source>
        <dbReference type="PROSITE" id="PS50011"/>
    </source>
</evidence>
<dbReference type="InterPro" id="IPR017441">
    <property type="entry name" value="Protein_kinase_ATP_BS"/>
</dbReference>
<comment type="caution">
    <text evidence="7">The sequence shown here is derived from an EMBL/GenBank/DDBJ whole genome shotgun (WGS) entry which is preliminary data.</text>
</comment>
<evidence type="ECO:0000256" key="4">
    <source>
        <dbReference type="ARBA" id="ARBA00022840"/>
    </source>
</evidence>
<accession>A6GAQ7</accession>
<dbReference type="GO" id="GO:0005524">
    <property type="term" value="F:ATP binding"/>
    <property type="evidence" value="ECO:0007669"/>
    <property type="project" value="UniProtKB-UniRule"/>
</dbReference>
<evidence type="ECO:0000313" key="8">
    <source>
        <dbReference type="Proteomes" id="UP000005801"/>
    </source>
</evidence>
<dbReference type="Pfam" id="PF13424">
    <property type="entry name" value="TPR_12"/>
    <property type="match status" value="1"/>
</dbReference>
<name>A6GAQ7_9BACT</name>
<evidence type="ECO:0000256" key="1">
    <source>
        <dbReference type="ARBA" id="ARBA00022679"/>
    </source>
</evidence>
<feature type="domain" description="Protein kinase" evidence="6">
    <location>
        <begin position="32"/>
        <end position="343"/>
    </location>
</feature>
<dbReference type="SMART" id="SM00028">
    <property type="entry name" value="TPR"/>
    <property type="match status" value="4"/>
</dbReference>
<evidence type="ECO:0000256" key="5">
    <source>
        <dbReference type="PROSITE-ProRule" id="PRU10141"/>
    </source>
</evidence>
<dbReference type="Gene3D" id="3.30.200.20">
    <property type="entry name" value="Phosphorylase Kinase, domain 1"/>
    <property type="match status" value="1"/>
</dbReference>
<dbReference type="GO" id="GO:0004674">
    <property type="term" value="F:protein serine/threonine kinase activity"/>
    <property type="evidence" value="ECO:0007669"/>
    <property type="project" value="TreeGrafter"/>
</dbReference>
<dbReference type="Proteomes" id="UP000005801">
    <property type="component" value="Unassembled WGS sequence"/>
</dbReference>
<dbReference type="PROSITE" id="PS00107">
    <property type="entry name" value="PROTEIN_KINASE_ATP"/>
    <property type="match status" value="1"/>
</dbReference>